<protein>
    <submittedName>
        <fullName evidence="16">Arabinosyltransferase domain-containing protein</fullName>
    </submittedName>
</protein>
<dbReference type="Gene3D" id="2.60.120.610">
    <property type="entry name" value="arabinofuranosyltransferase like domain"/>
    <property type="match status" value="1"/>
</dbReference>
<reference evidence="17" key="1">
    <citation type="journal article" date="2019" name="Int. J. Syst. Evol. Microbiol.">
        <title>The Global Catalogue of Microorganisms (GCM) 10K type strain sequencing project: providing services to taxonomists for standard genome sequencing and annotation.</title>
        <authorList>
            <consortium name="The Broad Institute Genomics Platform"/>
            <consortium name="The Broad Institute Genome Sequencing Center for Infectious Disease"/>
            <person name="Wu L."/>
            <person name="Ma J."/>
        </authorList>
    </citation>
    <scope>NUCLEOTIDE SEQUENCE [LARGE SCALE GENOMIC DNA]</scope>
    <source>
        <strain evidence="17">CCUG 62763</strain>
    </source>
</reference>
<evidence type="ECO:0000256" key="4">
    <source>
        <dbReference type="ARBA" id="ARBA00022475"/>
    </source>
</evidence>
<accession>A0ABV9LME7</accession>
<feature type="transmembrane region" description="Helical" evidence="12">
    <location>
        <begin position="397"/>
        <end position="414"/>
    </location>
</feature>
<dbReference type="InterPro" id="IPR032731">
    <property type="entry name" value="Arabino_trans_C"/>
</dbReference>
<feature type="transmembrane region" description="Helical" evidence="12">
    <location>
        <begin position="694"/>
        <end position="714"/>
    </location>
</feature>
<feature type="transmembrane region" description="Helical" evidence="12">
    <location>
        <begin position="669"/>
        <end position="687"/>
    </location>
</feature>
<evidence type="ECO:0000256" key="11">
    <source>
        <dbReference type="SAM" id="MobiDB-lite"/>
    </source>
</evidence>
<evidence type="ECO:0000256" key="3">
    <source>
        <dbReference type="ARBA" id="ARBA00008195"/>
    </source>
</evidence>
<evidence type="ECO:0000259" key="14">
    <source>
        <dbReference type="Pfam" id="PF14896"/>
    </source>
</evidence>
<feature type="compositionally biased region" description="Pro residues" evidence="11">
    <location>
        <begin position="12"/>
        <end position="22"/>
    </location>
</feature>
<feature type="transmembrane region" description="Helical" evidence="12">
    <location>
        <begin position="586"/>
        <end position="609"/>
    </location>
</feature>
<organism evidence="16 17">
    <name type="scientific">Geodermatophilus arenarius</name>
    <dbReference type="NCBI Taxonomy" id="1137990"/>
    <lineage>
        <taxon>Bacteria</taxon>
        <taxon>Bacillati</taxon>
        <taxon>Actinomycetota</taxon>
        <taxon>Actinomycetes</taxon>
        <taxon>Geodermatophilales</taxon>
        <taxon>Geodermatophilaceae</taxon>
        <taxon>Geodermatophilus</taxon>
    </lineage>
</organism>
<evidence type="ECO:0000256" key="12">
    <source>
        <dbReference type="SAM" id="Phobius"/>
    </source>
</evidence>
<dbReference type="Pfam" id="PF14896">
    <property type="entry name" value="Arabino_trans_C"/>
    <property type="match status" value="1"/>
</dbReference>
<dbReference type="Gene3D" id="2.60.120.940">
    <property type="entry name" value="EmbC, C-terminal domain, subdomain 2"/>
    <property type="match status" value="1"/>
</dbReference>
<feature type="domain" description="Arabinofuranosyltransferase central" evidence="13">
    <location>
        <begin position="207"/>
        <end position="683"/>
    </location>
</feature>
<dbReference type="InterPro" id="IPR040920">
    <property type="entry name" value="Arabino_trans_N"/>
</dbReference>
<evidence type="ECO:0000256" key="7">
    <source>
        <dbReference type="ARBA" id="ARBA00022692"/>
    </source>
</evidence>
<keyword evidence="5" id="KW-0328">Glycosyltransferase</keyword>
<feature type="transmembrane region" description="Helical" evidence="12">
    <location>
        <begin position="426"/>
        <end position="448"/>
    </location>
</feature>
<dbReference type="RefSeq" id="WP_387991390.1">
    <property type="nucleotide sequence ID" value="NZ_JBHSGR010000020.1"/>
</dbReference>
<comment type="subcellular location">
    <subcellularLocation>
        <location evidence="2">Cell membrane</location>
        <topology evidence="2">Multi-pass membrane protein</topology>
    </subcellularLocation>
</comment>
<proteinExistence type="inferred from homology"/>
<dbReference type="EMBL" id="JBHSGR010000020">
    <property type="protein sequence ID" value="MFC4695112.1"/>
    <property type="molecule type" value="Genomic_DNA"/>
</dbReference>
<feature type="transmembrane region" description="Helical" evidence="12">
    <location>
        <begin position="213"/>
        <end position="234"/>
    </location>
</feature>
<feature type="region of interest" description="Disordered" evidence="11">
    <location>
        <begin position="235"/>
        <end position="254"/>
    </location>
</feature>
<feature type="transmembrane region" description="Helical" evidence="12">
    <location>
        <begin position="621"/>
        <end position="638"/>
    </location>
</feature>
<keyword evidence="4" id="KW-1003">Cell membrane</keyword>
<feature type="transmembrane region" description="Helical" evidence="12">
    <location>
        <begin position="362"/>
        <end position="385"/>
    </location>
</feature>
<evidence type="ECO:0000256" key="6">
    <source>
        <dbReference type="ARBA" id="ARBA00022679"/>
    </source>
</evidence>
<evidence type="ECO:0000259" key="15">
    <source>
        <dbReference type="Pfam" id="PF17689"/>
    </source>
</evidence>
<keyword evidence="10" id="KW-0961">Cell wall biogenesis/degradation</keyword>
<dbReference type="Proteomes" id="UP001596025">
    <property type="component" value="Unassembled WGS sequence"/>
</dbReference>
<feature type="compositionally biased region" description="Basic and acidic residues" evidence="11">
    <location>
        <begin position="1"/>
        <end position="11"/>
    </location>
</feature>
<dbReference type="Pfam" id="PF04602">
    <property type="entry name" value="Arabinose_trans"/>
    <property type="match status" value="1"/>
</dbReference>
<comment type="function">
    <text evidence="1">Arabinosyl transferase responsible for the polymerization of arabinose into the arabinan of arabinogalactan.</text>
</comment>
<name>A0ABV9LME7_9ACTN</name>
<keyword evidence="17" id="KW-1185">Reference proteome</keyword>
<feature type="transmembrane region" description="Helical" evidence="12">
    <location>
        <begin position="562"/>
        <end position="580"/>
    </location>
</feature>
<keyword evidence="9 12" id="KW-0472">Membrane</keyword>
<dbReference type="InterPro" id="IPR042486">
    <property type="entry name" value="Arabino_trans_C_2"/>
</dbReference>
<evidence type="ECO:0000256" key="2">
    <source>
        <dbReference type="ARBA" id="ARBA00004651"/>
    </source>
</evidence>
<keyword evidence="8 12" id="KW-1133">Transmembrane helix</keyword>
<dbReference type="InterPro" id="IPR027451">
    <property type="entry name" value="EmbABC_dom1"/>
</dbReference>
<comment type="similarity">
    <text evidence="3">Belongs to the emb family.</text>
</comment>
<dbReference type="Pfam" id="PF17689">
    <property type="entry name" value="Arabino_trans_N"/>
    <property type="match status" value="1"/>
</dbReference>
<dbReference type="InterPro" id="IPR007680">
    <property type="entry name" value="Arabino_trans_central"/>
</dbReference>
<feature type="region of interest" description="Disordered" evidence="11">
    <location>
        <begin position="1"/>
        <end position="25"/>
    </location>
</feature>
<evidence type="ECO:0000256" key="10">
    <source>
        <dbReference type="ARBA" id="ARBA00023316"/>
    </source>
</evidence>
<evidence type="ECO:0000256" key="8">
    <source>
        <dbReference type="ARBA" id="ARBA00022989"/>
    </source>
</evidence>
<feature type="transmembrane region" description="Helical" evidence="12">
    <location>
        <begin position="29"/>
        <end position="47"/>
    </location>
</feature>
<gene>
    <name evidence="16" type="ORF">ACFO3M_17065</name>
</gene>
<evidence type="ECO:0000313" key="17">
    <source>
        <dbReference type="Proteomes" id="UP001596025"/>
    </source>
</evidence>
<feature type="transmembrane region" description="Helical" evidence="12">
    <location>
        <begin position="528"/>
        <end position="550"/>
    </location>
</feature>
<keyword evidence="7 12" id="KW-0812">Transmembrane</keyword>
<sequence>MDVVGEARPRPVADPGPPPPPRSRGLSRLGVLAALVAVLGAVLLPLAPVRMSTPAVTWPQDPARPESTMLELTNQEPLALDLRVGCAAVRAAADVPGGVVFSTIVPEHPAAGTDGLLVTSSDGRVRVVDRGTEVLDQSVPAGDCTYRVTADADGLTVERDGTRVAGLAPPDGGTVLPDVDVLATGLTALPDGDLRVSLTVDDQFDTTPTPAKLALTGLVLVAALVALLALAAADRRRGPPSGPRAPEPRAARPRGAARWAGGAVDVAVVATALLWLFIAPTSDDDGYYAAMARNAQEAGFVGNYYQLLNQSFTPFTWFYRLLGWWQELGDSPTLLRLPSLVTGLVTWVLLRRLVARAGALPPAVAASAWGPVAARLLLAAAFLAWWLPYGIGVRPEAVVGVLALATLVAVAAALRTGRLLPVGLAFGAAGLAVACHPTGFVALAPLVATLPRLARLVAAGRGRAEAAGRTLLVLAPGAFAVCAAFADGTLNDFRRGQEIFLSIQRQDAWYDEWQRYAFLFQSIPMGSYARRTAVLAGIVALLWFLVLAVAARARDVRVPPTLLLAGGSLGAALLLLWFTPSKWTHHFGALSGLGPLFLALFLVAVPGLVRAVTRDRPVSPAVPALALGSGVVVAALAMRGPNSWPYTWLPGMPNPDEPPSVGPVALDDLLTWAVVALVVLAAVRGLGRRAGAGWAVAVPVLALVLLLTSVGYLVGSFTLAGLRTLDTWSPGAAALTDPLARSCGAAGDVDVLDVAAARPLAPVPGGPASEGPADFAAGSGWFAAGPPPGEGVATWSWGSLTGPGGEDTTGGQVTPWFPLPEPAGDEEAAVLAAGRLVGANGLRVEYAEPAGDGGAPRVLRTQDLADGLDSPRWRTFVLDARGARDAGAGLVRLVADDRSVGRGGWLAFTGPSVLPQVPLTELLPADAPVAVAWQISFLFPCQRQPVVRSGVTEPAAYGIVWRPDGSTDGLVDNTWQVFRGGVFAPVERTSAVTELGVRLRGTPGVRQVQVLRFDVPYARDAYDLERSRVTRPGWAGPAPD</sequence>
<feature type="domain" description="Arabinosyltransferase C-terminal" evidence="14">
    <location>
        <begin position="806"/>
        <end position="1039"/>
    </location>
</feature>
<evidence type="ECO:0000256" key="9">
    <source>
        <dbReference type="ARBA" id="ARBA00023136"/>
    </source>
</evidence>
<feature type="transmembrane region" description="Helical" evidence="12">
    <location>
        <begin position="255"/>
        <end position="278"/>
    </location>
</feature>
<comment type="caution">
    <text evidence="16">The sequence shown here is derived from an EMBL/GenBank/DDBJ whole genome shotgun (WGS) entry which is preliminary data.</text>
</comment>
<evidence type="ECO:0000313" key="16">
    <source>
        <dbReference type="EMBL" id="MFC4695112.1"/>
    </source>
</evidence>
<keyword evidence="6" id="KW-0808">Transferase</keyword>
<evidence type="ECO:0000256" key="1">
    <source>
        <dbReference type="ARBA" id="ARBA00003001"/>
    </source>
</evidence>
<evidence type="ECO:0000259" key="13">
    <source>
        <dbReference type="Pfam" id="PF04602"/>
    </source>
</evidence>
<feature type="domain" description="Arabinosyltransferas concanavalin like" evidence="15">
    <location>
        <begin position="53"/>
        <end position="201"/>
    </location>
</feature>
<evidence type="ECO:0000256" key="5">
    <source>
        <dbReference type="ARBA" id="ARBA00022676"/>
    </source>
</evidence>